<feature type="transmembrane region" description="Helical" evidence="15">
    <location>
        <begin position="78"/>
        <end position="99"/>
    </location>
</feature>
<keyword evidence="5 15" id="KW-0813">Transport</keyword>
<dbReference type="EC" id="7.1.1.2" evidence="3 15"/>
<gene>
    <name evidence="16" type="primary">ND6</name>
</gene>
<evidence type="ECO:0000256" key="2">
    <source>
        <dbReference type="ARBA" id="ARBA00005698"/>
    </source>
</evidence>
<dbReference type="InterPro" id="IPR001457">
    <property type="entry name" value="NADH_UbQ/plastoQ_OxRdtase_su6"/>
</dbReference>
<dbReference type="PANTHER" id="PTHR11435:SF1">
    <property type="entry name" value="NADH-UBIQUINONE OXIDOREDUCTASE CHAIN 6"/>
    <property type="match status" value="1"/>
</dbReference>
<reference evidence="16" key="1">
    <citation type="journal article" date="2019" name="Mar. Biol. Res.">
        <title>Mitochondrial gene rearrangement and phylogenetic relationships in the Amphilepidida and Ophiacanthida (Echinodermata, Ophiuroidea).</title>
        <authorList>
            <person name="Lee T."/>
            <person name="Bae Y.J."/>
            <person name="Shin S."/>
        </authorList>
    </citation>
    <scope>NUCLEOTIDE SEQUENCE</scope>
</reference>
<dbReference type="Gene3D" id="1.20.120.1200">
    <property type="entry name" value="NADH-ubiquinone/plastoquinone oxidoreductase chain 6, subunit NuoJ"/>
    <property type="match status" value="1"/>
</dbReference>
<name>A0A513X065_9ECHI</name>
<dbReference type="InterPro" id="IPR042106">
    <property type="entry name" value="Nuo/plastoQ_OxRdtase_6_NuoJ"/>
</dbReference>
<evidence type="ECO:0000256" key="12">
    <source>
        <dbReference type="ARBA" id="ARBA00023128"/>
    </source>
</evidence>
<evidence type="ECO:0000256" key="14">
    <source>
        <dbReference type="ARBA" id="ARBA00049551"/>
    </source>
</evidence>
<comment type="similarity">
    <text evidence="2 15">Belongs to the complex I subunit 6 family.</text>
</comment>
<keyword evidence="6 15" id="KW-0679">Respiratory chain</keyword>
<evidence type="ECO:0000256" key="15">
    <source>
        <dbReference type="RuleBase" id="RU004430"/>
    </source>
</evidence>
<evidence type="ECO:0000256" key="10">
    <source>
        <dbReference type="ARBA" id="ARBA00022989"/>
    </source>
</evidence>
<evidence type="ECO:0000256" key="5">
    <source>
        <dbReference type="ARBA" id="ARBA00022448"/>
    </source>
</evidence>
<sequence length="159" mass="17242">MVSFISFVIILGGMLLIFSESPYFGLFGVLIQAVSLAGLLSYYGASFFALLIILIYVGGMLIVFLFSTVLCAEPHPSLAILETILFWLGLSVLFTPWLFSNSLVQAHVSVSPLIQEINLGEVFGGLSLLTCLIAVVLLICLIVVLLLGFEHTNSSVRKL</sequence>
<keyword evidence="15" id="KW-0830">Ubiquinone</keyword>
<keyword evidence="7 15" id="KW-0812">Transmembrane</keyword>
<dbReference type="PANTHER" id="PTHR11435">
    <property type="entry name" value="NADH UBIQUINONE OXIDOREDUCTASE SUBUNIT ND6"/>
    <property type="match status" value="1"/>
</dbReference>
<geneLocation type="mitochondrion" evidence="16"/>
<accession>A0A513X065</accession>
<keyword evidence="9 15" id="KW-0249">Electron transport</keyword>
<protein>
    <recommendedName>
        <fullName evidence="4 15">NADH-ubiquinone oxidoreductase chain 6</fullName>
        <ecNumber evidence="3 15">7.1.1.2</ecNumber>
    </recommendedName>
</protein>
<evidence type="ECO:0000256" key="13">
    <source>
        <dbReference type="ARBA" id="ARBA00023136"/>
    </source>
</evidence>
<comment type="catalytic activity">
    <reaction evidence="14 15">
        <text>a ubiquinone + NADH + 5 H(+)(in) = a ubiquinol + NAD(+) + 4 H(+)(out)</text>
        <dbReference type="Rhea" id="RHEA:29091"/>
        <dbReference type="Rhea" id="RHEA-COMP:9565"/>
        <dbReference type="Rhea" id="RHEA-COMP:9566"/>
        <dbReference type="ChEBI" id="CHEBI:15378"/>
        <dbReference type="ChEBI" id="CHEBI:16389"/>
        <dbReference type="ChEBI" id="CHEBI:17976"/>
        <dbReference type="ChEBI" id="CHEBI:57540"/>
        <dbReference type="ChEBI" id="CHEBI:57945"/>
        <dbReference type="EC" id="7.1.1.2"/>
    </reaction>
</comment>
<evidence type="ECO:0000313" key="16">
    <source>
        <dbReference type="EMBL" id="QDH07332.1"/>
    </source>
</evidence>
<comment type="subcellular location">
    <subcellularLocation>
        <location evidence="1 15">Mitochondrion membrane</location>
        <topology evidence="1 15">Multi-pass membrane protein</topology>
    </subcellularLocation>
</comment>
<dbReference type="AlphaFoldDB" id="A0A513X065"/>
<dbReference type="GO" id="GO:0031966">
    <property type="term" value="C:mitochondrial membrane"/>
    <property type="evidence" value="ECO:0007669"/>
    <property type="project" value="UniProtKB-SubCell"/>
</dbReference>
<evidence type="ECO:0000256" key="11">
    <source>
        <dbReference type="ARBA" id="ARBA00023027"/>
    </source>
</evidence>
<dbReference type="EMBL" id="MH424435">
    <property type="protein sequence ID" value="QDH07332.1"/>
    <property type="molecule type" value="Genomic_DNA"/>
</dbReference>
<keyword evidence="10 15" id="KW-1133">Transmembrane helix</keyword>
<evidence type="ECO:0000256" key="1">
    <source>
        <dbReference type="ARBA" id="ARBA00004225"/>
    </source>
</evidence>
<keyword evidence="13 15" id="KW-0472">Membrane</keyword>
<evidence type="ECO:0000256" key="7">
    <source>
        <dbReference type="ARBA" id="ARBA00022692"/>
    </source>
</evidence>
<evidence type="ECO:0000256" key="3">
    <source>
        <dbReference type="ARBA" id="ARBA00012944"/>
    </source>
</evidence>
<dbReference type="GO" id="GO:0008137">
    <property type="term" value="F:NADH dehydrogenase (ubiquinone) activity"/>
    <property type="evidence" value="ECO:0007669"/>
    <property type="project" value="UniProtKB-UniRule"/>
</dbReference>
<proteinExistence type="inferred from homology"/>
<evidence type="ECO:0000256" key="4">
    <source>
        <dbReference type="ARBA" id="ARBA00021095"/>
    </source>
</evidence>
<evidence type="ECO:0000256" key="8">
    <source>
        <dbReference type="ARBA" id="ARBA00022967"/>
    </source>
</evidence>
<feature type="transmembrane region" description="Helical" evidence="15">
    <location>
        <begin position="7"/>
        <end position="34"/>
    </location>
</feature>
<organism evidence="16">
    <name type="scientific">Ophiarachnella infernalis</name>
    <dbReference type="NCBI Taxonomy" id="2587522"/>
    <lineage>
        <taxon>Eukaryota</taxon>
        <taxon>Metazoa</taxon>
        <taxon>Echinodermata</taxon>
        <taxon>Eleutherozoa</taxon>
        <taxon>Asterozoa</taxon>
        <taxon>Ophiuroidea</taxon>
        <taxon>Myophiuroidea</taxon>
        <taxon>Metophiurida</taxon>
        <taxon>Ophintegrida</taxon>
        <taxon>Amphilepidida</taxon>
        <taxon>Ophiurina</taxon>
        <taxon>Ophiodermatina</taxon>
        <taxon>Ophiodermatidae</taxon>
        <taxon>Ophiarachnella</taxon>
    </lineage>
</organism>
<keyword evidence="12 15" id="KW-0496">Mitochondrion</keyword>
<keyword evidence="8 15" id="KW-1278">Translocase</keyword>
<evidence type="ECO:0000256" key="9">
    <source>
        <dbReference type="ARBA" id="ARBA00022982"/>
    </source>
</evidence>
<dbReference type="InterPro" id="IPR050269">
    <property type="entry name" value="ComplexI_Subunit6"/>
</dbReference>
<keyword evidence="11 15" id="KW-0520">NAD</keyword>
<evidence type="ECO:0000256" key="6">
    <source>
        <dbReference type="ARBA" id="ARBA00022660"/>
    </source>
</evidence>
<feature type="transmembrane region" description="Helical" evidence="15">
    <location>
        <begin position="122"/>
        <end position="149"/>
    </location>
</feature>
<dbReference type="Pfam" id="PF00499">
    <property type="entry name" value="Oxidored_q3"/>
    <property type="match status" value="1"/>
</dbReference>
<comment type="function">
    <text evidence="15">Core subunit of the mitochondrial membrane respiratory chain NADH dehydrogenase (Complex I) which catalyzes electron transfer from NADH through the respiratory chain, using ubiquinone as an electron acceptor. Essential for the catalytic activity and assembly of complex I.</text>
</comment>
<feature type="transmembrane region" description="Helical" evidence="15">
    <location>
        <begin position="40"/>
        <end position="66"/>
    </location>
</feature>